<dbReference type="InterPro" id="IPR050595">
    <property type="entry name" value="Bact_response_regulator"/>
</dbReference>
<evidence type="ECO:0000256" key="1">
    <source>
        <dbReference type="ARBA" id="ARBA00022553"/>
    </source>
</evidence>
<dbReference type="RefSeq" id="WP_219874782.1">
    <property type="nucleotide sequence ID" value="NZ_JAHZIJ010000026.1"/>
</dbReference>
<evidence type="ECO:0000259" key="3">
    <source>
        <dbReference type="PROSITE" id="PS50110"/>
    </source>
</evidence>
<keyword evidence="1 2" id="KW-0597">Phosphoprotein</keyword>
<comment type="caution">
    <text evidence="4">The sequence shown here is derived from an EMBL/GenBank/DDBJ whole genome shotgun (WGS) entry which is preliminary data.</text>
</comment>
<dbReference type="EMBL" id="JAHZIJ010000026">
    <property type="protein sequence ID" value="MBW7477526.1"/>
    <property type="molecule type" value="Genomic_DNA"/>
</dbReference>
<accession>A0ABS7DC87</accession>
<feature type="domain" description="Response regulatory" evidence="3">
    <location>
        <begin position="74"/>
        <end position="188"/>
    </location>
</feature>
<evidence type="ECO:0000313" key="5">
    <source>
        <dbReference type="Proteomes" id="UP000812277"/>
    </source>
</evidence>
<protein>
    <submittedName>
        <fullName evidence="4">Response regulator</fullName>
    </submittedName>
</protein>
<evidence type="ECO:0000313" key="4">
    <source>
        <dbReference type="EMBL" id="MBW7477526.1"/>
    </source>
</evidence>
<proteinExistence type="predicted"/>
<dbReference type="SMART" id="SM00448">
    <property type="entry name" value="REC"/>
    <property type="match status" value="1"/>
</dbReference>
<evidence type="ECO:0000256" key="2">
    <source>
        <dbReference type="PROSITE-ProRule" id="PRU00169"/>
    </source>
</evidence>
<dbReference type="Gene3D" id="3.40.50.2300">
    <property type="match status" value="1"/>
</dbReference>
<name>A0ABS7DC87_9BACL</name>
<dbReference type="InterPro" id="IPR001789">
    <property type="entry name" value="Sig_transdc_resp-reg_receiver"/>
</dbReference>
<dbReference type="PANTHER" id="PTHR44591:SF3">
    <property type="entry name" value="RESPONSE REGULATORY DOMAIN-CONTAINING PROTEIN"/>
    <property type="match status" value="1"/>
</dbReference>
<dbReference type="SUPFAM" id="SSF52172">
    <property type="entry name" value="CheY-like"/>
    <property type="match status" value="1"/>
</dbReference>
<sequence>MKYFLILLSIVAIAVIIGAVSKLSLKRVSRSPVDGAPPKSISEFSLHRVPEQSILVQEQVVYSSLAEASDQPFAILIVDDQAAIRMLLREMFELEGIFVYEAANGMSAIEQVRQNRIDFILLDVKMPDMDGFEALSQIRCFNSEVKVAMITAYGASDRMEQAKQLGTLAFFTKPFDIEIVKSFVLSHLHHT</sequence>
<dbReference type="InterPro" id="IPR011006">
    <property type="entry name" value="CheY-like_superfamily"/>
</dbReference>
<dbReference type="PROSITE" id="PS50110">
    <property type="entry name" value="RESPONSE_REGULATORY"/>
    <property type="match status" value="1"/>
</dbReference>
<dbReference type="Pfam" id="PF00072">
    <property type="entry name" value="Response_reg"/>
    <property type="match status" value="1"/>
</dbReference>
<keyword evidence="5" id="KW-1185">Reference proteome</keyword>
<organism evidence="4 5">
    <name type="scientific">Paenibacillus oenotherae</name>
    <dbReference type="NCBI Taxonomy" id="1435645"/>
    <lineage>
        <taxon>Bacteria</taxon>
        <taxon>Bacillati</taxon>
        <taxon>Bacillota</taxon>
        <taxon>Bacilli</taxon>
        <taxon>Bacillales</taxon>
        <taxon>Paenibacillaceae</taxon>
        <taxon>Paenibacillus</taxon>
    </lineage>
</organism>
<gene>
    <name evidence="4" type="ORF">K0T92_22665</name>
</gene>
<feature type="modified residue" description="4-aspartylphosphate" evidence="2">
    <location>
        <position position="123"/>
    </location>
</feature>
<dbReference type="PANTHER" id="PTHR44591">
    <property type="entry name" value="STRESS RESPONSE REGULATOR PROTEIN 1"/>
    <property type="match status" value="1"/>
</dbReference>
<reference evidence="4 5" key="1">
    <citation type="submission" date="2021-07" db="EMBL/GenBank/DDBJ databases">
        <title>Paenibacillus radiodurans sp. nov., isolated from the southeastern edge of Tengger Desert.</title>
        <authorList>
            <person name="Zhang G."/>
        </authorList>
    </citation>
    <scope>NUCLEOTIDE SEQUENCE [LARGE SCALE GENOMIC DNA]</scope>
    <source>
        <strain evidence="4 5">DT7-4</strain>
    </source>
</reference>
<dbReference type="Proteomes" id="UP000812277">
    <property type="component" value="Unassembled WGS sequence"/>
</dbReference>